<evidence type="ECO:0000313" key="1">
    <source>
        <dbReference type="EMBL" id="KAJ8107259.1"/>
    </source>
</evidence>
<protein>
    <submittedName>
        <fullName evidence="1">Uncharacterized protein</fullName>
    </submittedName>
</protein>
<sequence>MSPAKLPTRPLGRHGPQVPQLGFGLMELGIGYGNTTLSDAERFTVLDRAWEIGATFWDTAAGYGDNETLIGKWLKQHPERRQDVFIATKFGFRAEVADDGKAVIEVDSSPGNCQRSCKNSLQDMGIDCIDLFYVHRFDRITPVEKTMEALVELKSEGKIKHIGLSEPSSDTLRRAFAIHPVTAVQIEYNPWSLDIETEAGTNLLATCRELGVAIVAYSPLGRGFLSGRFKSLDDLDAADKRRILPRFSPENFPKNLEISRGFKDLAASKNCTPAQVVLAWIMAQGQDVFPIPGTKTLAYLEQNVNSINVEISPEDDKYIRGIVKSMGGASGARQVAQGNVLGDTAKLS</sequence>
<accession>A0ACC2HWE7</accession>
<proteinExistence type="predicted"/>
<organism evidence="1 2">
    <name type="scientific">Nemania bipapillata</name>
    <dbReference type="NCBI Taxonomy" id="110536"/>
    <lineage>
        <taxon>Eukaryota</taxon>
        <taxon>Fungi</taxon>
        <taxon>Dikarya</taxon>
        <taxon>Ascomycota</taxon>
        <taxon>Pezizomycotina</taxon>
        <taxon>Sordariomycetes</taxon>
        <taxon>Xylariomycetidae</taxon>
        <taxon>Xylariales</taxon>
        <taxon>Xylariaceae</taxon>
        <taxon>Nemania</taxon>
    </lineage>
</organism>
<reference evidence="1" key="1">
    <citation type="submission" date="2022-11" db="EMBL/GenBank/DDBJ databases">
        <title>Genome Sequence of Nemania bipapillata.</title>
        <authorList>
            <person name="Buettner E."/>
        </authorList>
    </citation>
    <scope>NUCLEOTIDE SEQUENCE</scope>
    <source>
        <strain evidence="1">CP14</strain>
    </source>
</reference>
<name>A0ACC2HWE7_9PEZI</name>
<keyword evidence="2" id="KW-1185">Reference proteome</keyword>
<comment type="caution">
    <text evidence="1">The sequence shown here is derived from an EMBL/GenBank/DDBJ whole genome shotgun (WGS) entry which is preliminary data.</text>
</comment>
<dbReference type="Proteomes" id="UP001153334">
    <property type="component" value="Unassembled WGS sequence"/>
</dbReference>
<evidence type="ECO:0000313" key="2">
    <source>
        <dbReference type="Proteomes" id="UP001153334"/>
    </source>
</evidence>
<gene>
    <name evidence="1" type="ORF">ONZ43_g6788</name>
</gene>
<dbReference type="EMBL" id="JAPESX010002581">
    <property type="protein sequence ID" value="KAJ8107259.1"/>
    <property type="molecule type" value="Genomic_DNA"/>
</dbReference>